<dbReference type="SUPFAM" id="SSF53850">
    <property type="entry name" value="Periplasmic binding protein-like II"/>
    <property type="match status" value="1"/>
</dbReference>
<proteinExistence type="inferred from homology"/>
<dbReference type="PANTHER" id="PTHR43649">
    <property type="entry name" value="ARABINOSE-BINDING PROTEIN-RELATED"/>
    <property type="match status" value="1"/>
</dbReference>
<comment type="similarity">
    <text evidence="2">Belongs to the bacterial solute-binding protein 1 family.</text>
</comment>
<dbReference type="eggNOG" id="COG1653">
    <property type="taxonomic scope" value="Bacteria"/>
</dbReference>
<dbReference type="Proteomes" id="UP000002318">
    <property type="component" value="Chromosome"/>
</dbReference>
<dbReference type="GO" id="GO:0042597">
    <property type="term" value="C:periplasmic space"/>
    <property type="evidence" value="ECO:0007669"/>
    <property type="project" value="UniProtKB-SubCell"/>
</dbReference>
<dbReference type="EMBL" id="CP002116">
    <property type="protein sequence ID" value="ADK80067.1"/>
    <property type="molecule type" value="Genomic_DNA"/>
</dbReference>
<keyword evidence="4" id="KW-1185">Reference proteome</keyword>
<protein>
    <submittedName>
        <fullName evidence="3">Extracellular solute-binding protein family 1</fullName>
    </submittedName>
</protein>
<evidence type="ECO:0000256" key="2">
    <source>
        <dbReference type="ARBA" id="ARBA00008520"/>
    </source>
</evidence>
<dbReference type="PANTHER" id="PTHR43649:SF12">
    <property type="entry name" value="DIACETYLCHITOBIOSE BINDING PROTEIN DASA"/>
    <property type="match status" value="1"/>
</dbReference>
<dbReference type="PROSITE" id="PS51257">
    <property type="entry name" value="PROKAR_LIPOPROTEIN"/>
    <property type="match status" value="1"/>
</dbReference>
<reference evidence="4" key="1">
    <citation type="journal article" date="2010" name="Stand. Genomic Sci.">
        <title>Complete genome sequence of Spirochaeta smaragdinae type strain (SEBR 4228).</title>
        <authorList>
            <person name="Mavromatis K."/>
            <person name="Yasawong M."/>
            <person name="Chertkov O."/>
            <person name="Lapidus A."/>
            <person name="Lucas S."/>
            <person name="Nolan M."/>
            <person name="Del Rio T.G."/>
            <person name="Tice H."/>
            <person name="Cheng J.F."/>
            <person name="Pitluck S."/>
            <person name="Liolios K."/>
            <person name="Ivanova N."/>
            <person name="Tapia R."/>
            <person name="Han C."/>
            <person name="Bruce D."/>
            <person name="Goodwin L."/>
            <person name="Pati A."/>
            <person name="Chen A."/>
            <person name="Palaniappan K."/>
            <person name="Land M."/>
            <person name="Hauser L."/>
            <person name="Chang Y.J."/>
            <person name="Jeffries C.D."/>
            <person name="Detter J.C."/>
            <person name="Rohde M."/>
            <person name="Brambilla E."/>
            <person name="Spring S."/>
            <person name="Goker M."/>
            <person name="Sikorski J."/>
            <person name="Woyke T."/>
            <person name="Bristow J."/>
            <person name="Eisen J.A."/>
            <person name="Markowitz V."/>
            <person name="Hugenholtz P."/>
            <person name="Klenk H.P."/>
            <person name="Kyrpides N.C."/>
        </authorList>
    </citation>
    <scope>NUCLEOTIDE SEQUENCE [LARGE SCALE GENOMIC DNA]</scope>
    <source>
        <strain evidence="4">DSM 11293 / JCM 15392 / SEBR 4228</strain>
    </source>
</reference>
<evidence type="ECO:0000313" key="3">
    <source>
        <dbReference type="EMBL" id="ADK80067.1"/>
    </source>
</evidence>
<gene>
    <name evidence="3" type="ordered locus">Spirs_0933</name>
</gene>
<dbReference type="OrthoDB" id="9798191at2"/>
<accession>E1RCI7</accession>
<sequence length="426" mass="45895">MKYPIQTTGRALCFAAGLVLVSLFSGCGRQGAGEGEIVLKWPTIWVGKDSKAPMVEKLVAEFNEEHAGSIKVEIEPNPDYDGYRNKLNTAIASGQVPDIFVFNPDPTTFQYYEGDLLMDFSEDLKGPWGETFVSGTIDAATKNGMVKSIPYEQAITPIWYNQALFDKAGIDSFPKTFDEFWVACDTLKAAGIVPTSQMTGGTNAWTSMLWYSHIVAGLGGPDVWKKPFSDPVFEKAAAILLHMYQDGNTTRDAVGGDAAVSGGHYLAGDTAIFINGPWYIGRVKSDAPEVYAHTKVTAAPQAPGGSAGAQIGFLLSNLAAAKTDDPTRRAAVVSFMKWMTAPENIKRISMDSGSLFCVKFQVGDEAVDPLQKQFMEAASNATFITSHFQGNVTTDVAAEFGQALGKMALGEATPKEFVDQIIEAAE</sequence>
<dbReference type="Pfam" id="PF01547">
    <property type="entry name" value="SBP_bac_1"/>
    <property type="match status" value="1"/>
</dbReference>
<dbReference type="STRING" id="573413.Spirs_0933"/>
<dbReference type="KEGG" id="ssm:Spirs_0933"/>
<dbReference type="Gene3D" id="3.40.190.10">
    <property type="entry name" value="Periplasmic binding protein-like II"/>
    <property type="match status" value="2"/>
</dbReference>
<comment type="subcellular location">
    <subcellularLocation>
        <location evidence="1">Periplasm</location>
    </subcellularLocation>
</comment>
<dbReference type="HOGENOM" id="CLU_031285_12_0_12"/>
<organism evidence="3 4">
    <name type="scientific">Sediminispirochaeta smaragdinae (strain DSM 11293 / JCM 15392 / SEBR 4228)</name>
    <name type="common">Spirochaeta smaragdinae</name>
    <dbReference type="NCBI Taxonomy" id="573413"/>
    <lineage>
        <taxon>Bacteria</taxon>
        <taxon>Pseudomonadati</taxon>
        <taxon>Spirochaetota</taxon>
        <taxon>Spirochaetia</taxon>
        <taxon>Spirochaetales</taxon>
        <taxon>Spirochaetaceae</taxon>
        <taxon>Sediminispirochaeta</taxon>
    </lineage>
</organism>
<dbReference type="InterPro" id="IPR050490">
    <property type="entry name" value="Bact_solute-bd_prot1"/>
</dbReference>
<name>E1RCI7_SEDSS</name>
<evidence type="ECO:0000313" key="4">
    <source>
        <dbReference type="Proteomes" id="UP000002318"/>
    </source>
</evidence>
<evidence type="ECO:0000256" key="1">
    <source>
        <dbReference type="ARBA" id="ARBA00004418"/>
    </source>
</evidence>
<dbReference type="RefSeq" id="WP_013253531.1">
    <property type="nucleotide sequence ID" value="NC_014364.1"/>
</dbReference>
<dbReference type="AlphaFoldDB" id="E1RCI7"/>
<dbReference type="InterPro" id="IPR006059">
    <property type="entry name" value="SBP"/>
</dbReference>